<dbReference type="Proteomes" id="UP000017559">
    <property type="component" value="Unassembled WGS sequence"/>
</dbReference>
<evidence type="ECO:0000313" key="3">
    <source>
        <dbReference type="Proteomes" id="UP000017559"/>
    </source>
</evidence>
<dbReference type="PANTHER" id="PTHR34861:SF10">
    <property type="entry name" value="CYCLASE"/>
    <property type="match status" value="1"/>
</dbReference>
<organism evidence="2 3">
    <name type="scientific">Moniliophthora roreri (strain MCA 2997)</name>
    <name type="common">Cocoa frosty pod rot fungus</name>
    <name type="synonym">Crinipellis roreri</name>
    <dbReference type="NCBI Taxonomy" id="1381753"/>
    <lineage>
        <taxon>Eukaryota</taxon>
        <taxon>Fungi</taxon>
        <taxon>Dikarya</taxon>
        <taxon>Basidiomycota</taxon>
        <taxon>Agaricomycotina</taxon>
        <taxon>Agaricomycetes</taxon>
        <taxon>Agaricomycetidae</taxon>
        <taxon>Agaricales</taxon>
        <taxon>Marasmiineae</taxon>
        <taxon>Marasmiaceae</taxon>
        <taxon>Moniliophthora</taxon>
    </lineage>
</organism>
<dbReference type="Pfam" id="PF04199">
    <property type="entry name" value="Cyclase"/>
    <property type="match status" value="1"/>
</dbReference>
<protein>
    <recommendedName>
        <fullName evidence="4">Cyclase</fullName>
    </recommendedName>
</protein>
<dbReference type="KEGG" id="mrr:Moror_5281"/>
<dbReference type="Gene3D" id="3.50.30.50">
    <property type="entry name" value="Putative cyclase"/>
    <property type="match status" value="1"/>
</dbReference>
<dbReference type="AlphaFoldDB" id="V2WQJ7"/>
<reference evidence="2 3" key="1">
    <citation type="journal article" date="2014" name="BMC Genomics">
        <title>Genome and secretome analysis of the hemibiotrophic fungal pathogen, Moniliophthora roreri, which causes frosty pod rot disease of cacao: mechanisms of the biotrophic and necrotrophic phases.</title>
        <authorList>
            <person name="Meinhardt L.W."/>
            <person name="Costa G.G.L."/>
            <person name="Thomazella D.P.T."/>
            <person name="Teixeira P.J.P.L."/>
            <person name="Carazzolle M.F."/>
            <person name="Schuster S.C."/>
            <person name="Carlson J.E."/>
            <person name="Guiltinan M.J."/>
            <person name="Mieczkowski P."/>
            <person name="Farmer A."/>
            <person name="Ramaraj T."/>
            <person name="Crozier J."/>
            <person name="Davis R.E."/>
            <person name="Shao J."/>
            <person name="Melnick R.L."/>
            <person name="Pereira G.A.G."/>
            <person name="Bailey B.A."/>
        </authorList>
    </citation>
    <scope>NUCLEOTIDE SEQUENCE [LARGE SCALE GENOMIC DNA]</scope>
    <source>
        <strain evidence="2 3">MCA 2997</strain>
    </source>
</reference>
<evidence type="ECO:0000256" key="1">
    <source>
        <dbReference type="ARBA" id="ARBA00007865"/>
    </source>
</evidence>
<comment type="similarity">
    <text evidence="1">Belongs to the Cyclase 1 superfamily.</text>
</comment>
<dbReference type="PANTHER" id="PTHR34861">
    <property type="match status" value="1"/>
</dbReference>
<dbReference type="GO" id="GO:0004061">
    <property type="term" value="F:arylformamidase activity"/>
    <property type="evidence" value="ECO:0007669"/>
    <property type="project" value="InterPro"/>
</dbReference>
<proteinExistence type="inferred from homology"/>
<dbReference type="EMBL" id="AWSO01000587">
    <property type="protein sequence ID" value="ESK89108.1"/>
    <property type="molecule type" value="Genomic_DNA"/>
</dbReference>
<evidence type="ECO:0000313" key="2">
    <source>
        <dbReference type="EMBL" id="ESK89108.1"/>
    </source>
</evidence>
<evidence type="ECO:0008006" key="4">
    <source>
        <dbReference type="Google" id="ProtNLM"/>
    </source>
</evidence>
<dbReference type="InterPro" id="IPR007325">
    <property type="entry name" value="KFase/CYL"/>
</dbReference>
<dbReference type="GO" id="GO:0019441">
    <property type="term" value="P:L-tryptophan catabolic process to kynurenine"/>
    <property type="evidence" value="ECO:0007669"/>
    <property type="project" value="InterPro"/>
</dbReference>
<dbReference type="HOGENOM" id="CLU_030671_1_0_1"/>
<dbReference type="SUPFAM" id="SSF102198">
    <property type="entry name" value="Putative cyclase"/>
    <property type="match status" value="1"/>
</dbReference>
<name>V2WQJ7_MONRO</name>
<accession>V2WQJ7</accession>
<dbReference type="OrthoDB" id="5396at2759"/>
<keyword evidence="3" id="KW-1185">Reference proteome</keyword>
<sequence length="372" mass="41848">MTTRRLSKILSWMTPNSKDRRNELAGNERVTPSAANNWANLPTFDKLPKFKDFDGCAWEIWGKDDELGTVNLLTEDVVKKAASEEIKSGRAVSLNWPLQFPHKPLFGRKTPEVIMKPRAGRPGRDDEININTQSGSQWDGLRHFGLMDHGVFYNDIHMDTMSGGVIPIADPKNIDPALARIGIQKWAEHGISGRGVLVDLVRYYATNPDGGPERQLPYDPWSTHPITVKEIETVAAHQGVKFRQGDILILRVGFIKKYHESTQNERDALVSRPEQFAGIEQSDEMKRFLWNNHFAAVASDQPALERWPTPEGTPHMHQTILGLWGMPIGEMFDVEKLSEVCAETGRYTFFFSSWPLPIIGGCASPPNAAAYF</sequence>
<comment type="caution">
    <text evidence="2">The sequence shown here is derived from an EMBL/GenBank/DDBJ whole genome shotgun (WGS) entry which is preliminary data.</text>
</comment>
<gene>
    <name evidence="2" type="ORF">Moror_5281</name>
</gene>
<dbReference type="InterPro" id="IPR037175">
    <property type="entry name" value="KFase_sf"/>
</dbReference>